<evidence type="ECO:0000256" key="8">
    <source>
        <dbReference type="ARBA" id="ARBA00022982"/>
    </source>
</evidence>
<accession>A0A1D8A2Y7</accession>
<proteinExistence type="inferred from homology"/>
<feature type="transmembrane region" description="Helical" evidence="13">
    <location>
        <begin position="7"/>
        <end position="28"/>
    </location>
</feature>
<dbReference type="AlphaFoldDB" id="A0A1D8A2Y7"/>
<feature type="transmembrane region" description="Helical" evidence="13">
    <location>
        <begin position="48"/>
        <end position="70"/>
    </location>
</feature>
<dbReference type="GO" id="GO:0020037">
    <property type="term" value="F:heme binding"/>
    <property type="evidence" value="ECO:0007669"/>
    <property type="project" value="TreeGrafter"/>
</dbReference>
<dbReference type="EMBL" id="CP017075">
    <property type="protein sequence ID" value="AOR76426.1"/>
    <property type="molecule type" value="Genomic_DNA"/>
</dbReference>
<dbReference type="InterPro" id="IPR011577">
    <property type="entry name" value="Cyt_b561_bac/Ni-Hgenase"/>
</dbReference>
<keyword evidence="16" id="KW-1185">Reference proteome</keyword>
<keyword evidence="9 13" id="KW-1133">Transmembrane helix</keyword>
<dbReference type="PANTHER" id="PTHR30529">
    <property type="entry name" value="CYTOCHROME B561"/>
    <property type="match status" value="1"/>
</dbReference>
<dbReference type="Proteomes" id="UP000094626">
    <property type="component" value="Chromosome"/>
</dbReference>
<evidence type="ECO:0000256" key="7">
    <source>
        <dbReference type="ARBA" id="ARBA00022723"/>
    </source>
</evidence>
<organism evidence="15 16">
    <name type="scientific">Novosphingobium resinovorum</name>
    <dbReference type="NCBI Taxonomy" id="158500"/>
    <lineage>
        <taxon>Bacteria</taxon>
        <taxon>Pseudomonadati</taxon>
        <taxon>Pseudomonadota</taxon>
        <taxon>Alphaproteobacteria</taxon>
        <taxon>Sphingomonadales</taxon>
        <taxon>Sphingomonadaceae</taxon>
        <taxon>Novosphingobium</taxon>
    </lineage>
</organism>
<name>A0A1D8A2Y7_9SPHN</name>
<keyword evidence="7" id="KW-0479">Metal-binding</keyword>
<keyword evidence="6 13" id="KW-0812">Transmembrane</keyword>
<evidence type="ECO:0000256" key="10">
    <source>
        <dbReference type="ARBA" id="ARBA00023004"/>
    </source>
</evidence>
<dbReference type="KEGG" id="nre:BES08_06420"/>
<evidence type="ECO:0000256" key="1">
    <source>
        <dbReference type="ARBA" id="ARBA00001970"/>
    </source>
</evidence>
<keyword evidence="5" id="KW-0349">Heme</keyword>
<feature type="transmembrane region" description="Helical" evidence="13">
    <location>
        <begin position="91"/>
        <end position="113"/>
    </location>
</feature>
<keyword evidence="10" id="KW-0408">Iron</keyword>
<sequence length="183" mass="20091">MRRDTPLAYGFVTRVFHWTMACLIGWQFMVASGWRVFGDSAVMKTVSLLGPSHRAAGALLLALVVPRAMWAFRNRCQRPVDHGVPGTSARIVHVMIYLLLFIVPGLALARTYANGKGFDLWGLRLVPGAGHRIEWLTGMADLLHAPLAWGFAVLVTGHVVMAVVHTAVLRDGLLRRMIGTPQG</sequence>
<evidence type="ECO:0000256" key="9">
    <source>
        <dbReference type="ARBA" id="ARBA00022989"/>
    </source>
</evidence>
<evidence type="ECO:0000256" key="3">
    <source>
        <dbReference type="ARBA" id="ARBA00022448"/>
    </source>
</evidence>
<dbReference type="Pfam" id="PF01292">
    <property type="entry name" value="Ni_hydr_CYTB"/>
    <property type="match status" value="1"/>
</dbReference>
<evidence type="ECO:0000256" key="11">
    <source>
        <dbReference type="ARBA" id="ARBA00023136"/>
    </source>
</evidence>
<dbReference type="GO" id="GO:0046872">
    <property type="term" value="F:metal ion binding"/>
    <property type="evidence" value="ECO:0007669"/>
    <property type="project" value="UniProtKB-KW"/>
</dbReference>
<keyword evidence="4" id="KW-1003">Cell membrane</keyword>
<comment type="subcellular location">
    <subcellularLocation>
        <location evidence="2">Cell membrane</location>
        <topology evidence="2">Multi-pass membrane protein</topology>
    </subcellularLocation>
</comment>
<comment type="cofactor">
    <cofactor evidence="1">
        <name>heme b</name>
        <dbReference type="ChEBI" id="CHEBI:60344"/>
    </cofactor>
</comment>
<dbReference type="GO" id="GO:0005886">
    <property type="term" value="C:plasma membrane"/>
    <property type="evidence" value="ECO:0007669"/>
    <property type="project" value="UniProtKB-SubCell"/>
</dbReference>
<dbReference type="GO" id="GO:0022904">
    <property type="term" value="P:respiratory electron transport chain"/>
    <property type="evidence" value="ECO:0007669"/>
    <property type="project" value="InterPro"/>
</dbReference>
<evidence type="ECO:0000256" key="2">
    <source>
        <dbReference type="ARBA" id="ARBA00004651"/>
    </source>
</evidence>
<evidence type="ECO:0000256" key="12">
    <source>
        <dbReference type="ARBA" id="ARBA00037975"/>
    </source>
</evidence>
<evidence type="ECO:0000313" key="15">
    <source>
        <dbReference type="EMBL" id="AOR76426.1"/>
    </source>
</evidence>
<dbReference type="SUPFAM" id="SSF81342">
    <property type="entry name" value="Transmembrane di-heme cytochromes"/>
    <property type="match status" value="1"/>
</dbReference>
<keyword evidence="8" id="KW-0249">Electron transport</keyword>
<reference evidence="16" key="1">
    <citation type="journal article" date="2017" name="J. Biotechnol.">
        <title>Complete genome sequence of Novosphingobium resinovorum SA1, a versatile xenobiotic-degrading bacterium capable of utilizing sulfanilic acid.</title>
        <authorList>
            <person name="Hegedus B."/>
            <person name="Kos P.B."/>
            <person name="Balint B."/>
            <person name="Maroti G."/>
            <person name="Gan H.M."/>
            <person name="Perei K."/>
            <person name="Rakhely G."/>
        </authorList>
    </citation>
    <scope>NUCLEOTIDE SEQUENCE [LARGE SCALE GENOMIC DNA]</scope>
    <source>
        <strain evidence="16">SA1</strain>
    </source>
</reference>
<evidence type="ECO:0000256" key="5">
    <source>
        <dbReference type="ARBA" id="ARBA00022617"/>
    </source>
</evidence>
<keyword evidence="3" id="KW-0813">Transport</keyword>
<evidence type="ECO:0000256" key="6">
    <source>
        <dbReference type="ARBA" id="ARBA00022692"/>
    </source>
</evidence>
<dbReference type="OrthoDB" id="7280471at2"/>
<feature type="domain" description="Cytochrome b561 bacterial/Ni-hydrogenase" evidence="14">
    <location>
        <begin position="9"/>
        <end position="179"/>
    </location>
</feature>
<gene>
    <name evidence="15" type="ORF">BES08_06420</name>
</gene>
<comment type="similarity">
    <text evidence="12">Belongs to the cytochrome b561 family.</text>
</comment>
<dbReference type="GO" id="GO:0009055">
    <property type="term" value="F:electron transfer activity"/>
    <property type="evidence" value="ECO:0007669"/>
    <property type="project" value="InterPro"/>
</dbReference>
<dbReference type="InterPro" id="IPR016174">
    <property type="entry name" value="Di-haem_cyt_TM"/>
</dbReference>
<dbReference type="RefSeq" id="WP_069707881.1">
    <property type="nucleotide sequence ID" value="NZ_CP017075.1"/>
</dbReference>
<dbReference type="InterPro" id="IPR052168">
    <property type="entry name" value="Cytochrome_b561_oxidase"/>
</dbReference>
<evidence type="ECO:0000313" key="16">
    <source>
        <dbReference type="Proteomes" id="UP000094626"/>
    </source>
</evidence>
<evidence type="ECO:0000256" key="13">
    <source>
        <dbReference type="SAM" id="Phobius"/>
    </source>
</evidence>
<evidence type="ECO:0000259" key="14">
    <source>
        <dbReference type="Pfam" id="PF01292"/>
    </source>
</evidence>
<feature type="transmembrane region" description="Helical" evidence="13">
    <location>
        <begin position="147"/>
        <end position="169"/>
    </location>
</feature>
<protein>
    <recommendedName>
        <fullName evidence="14">Cytochrome b561 bacterial/Ni-hydrogenase domain-containing protein</fullName>
    </recommendedName>
</protein>
<dbReference type="PANTHER" id="PTHR30529:SF1">
    <property type="entry name" value="CYTOCHROME B561 HOMOLOG 2"/>
    <property type="match status" value="1"/>
</dbReference>
<evidence type="ECO:0000256" key="4">
    <source>
        <dbReference type="ARBA" id="ARBA00022475"/>
    </source>
</evidence>
<keyword evidence="11 13" id="KW-0472">Membrane</keyword>